<evidence type="ECO:0000256" key="1">
    <source>
        <dbReference type="ARBA" id="ARBA00022764"/>
    </source>
</evidence>
<dbReference type="InterPro" id="IPR006059">
    <property type="entry name" value="SBP"/>
</dbReference>
<dbReference type="Proteomes" id="UP000291301">
    <property type="component" value="Unassembled WGS sequence"/>
</dbReference>
<dbReference type="SUPFAM" id="SSF53850">
    <property type="entry name" value="Periplasmic binding protein-like II"/>
    <property type="match status" value="1"/>
</dbReference>
<reference evidence="2 3" key="1">
    <citation type="journal article" date="2015" name="Antonie Van Leeuwenhoek">
        <title>Oricola cellulosilytica gen. nov., sp. nov., a cellulose-degrading bacterium of the family Phyllobacteriaceae isolated from surface seashore water, and emended descriptions of Mesorhizobium loti and Phyllobacterium myrsinacearum.</title>
        <authorList>
            <person name="Hameed A."/>
            <person name="Shahina M."/>
            <person name="Lai W.A."/>
            <person name="Lin S.Y."/>
            <person name="Young L.S."/>
            <person name="Liu Y.C."/>
            <person name="Hsu Y.H."/>
            <person name="Young C.C."/>
        </authorList>
    </citation>
    <scope>NUCLEOTIDE SEQUENCE [LARGE SCALE GENOMIC DNA]</scope>
    <source>
        <strain evidence="2 3">KCTC 52183</strain>
    </source>
</reference>
<comment type="caution">
    <text evidence="2">The sequence shown here is derived from an EMBL/GenBank/DDBJ whole genome shotgun (WGS) entry which is preliminary data.</text>
</comment>
<organism evidence="2 3">
    <name type="scientific">Oricola cellulosilytica</name>
    <dbReference type="NCBI Taxonomy" id="1429082"/>
    <lineage>
        <taxon>Bacteria</taxon>
        <taxon>Pseudomonadati</taxon>
        <taxon>Pseudomonadota</taxon>
        <taxon>Alphaproteobacteria</taxon>
        <taxon>Hyphomicrobiales</taxon>
        <taxon>Ahrensiaceae</taxon>
        <taxon>Oricola</taxon>
    </lineage>
</organism>
<dbReference type="EMBL" id="SJST01000007">
    <property type="protein sequence ID" value="TCD12300.1"/>
    <property type="molecule type" value="Genomic_DNA"/>
</dbReference>
<protein>
    <submittedName>
        <fullName evidence="2">Carbohydrate ABC transporter substrate-binding protein</fullName>
    </submittedName>
</protein>
<accession>A0A4V2MNC4</accession>
<gene>
    <name evidence="2" type="ORF">E0D97_14870</name>
</gene>
<dbReference type="OrthoDB" id="23936at2"/>
<name>A0A4V2MNC4_9HYPH</name>
<evidence type="ECO:0000313" key="2">
    <source>
        <dbReference type="EMBL" id="TCD12300.1"/>
    </source>
</evidence>
<dbReference type="RefSeq" id="WP_131570364.1">
    <property type="nucleotide sequence ID" value="NZ_JAINFK010000005.1"/>
</dbReference>
<keyword evidence="1" id="KW-0574">Periplasm</keyword>
<sequence length="422" mass="44876">MSGNRNRSLGAALAAVTTIYSAGVLAEPLFWSTQANPIEETQAMREQVLSGFEGGVDYQSSELGPWLTRLQAEAGAGSGTIAVLGGLHGHFSGLEDNLADLGDIDSSAVKSALLELGTLGTAEQKYIPWMQATYIMAANKKALEFLPDGAELNALTYDQFVDWMKAMAEATGGPKFGFPAGPKGLKHRFFQGYLIPSYTGSMVTKFRSEEAAAAWEKFRELWQFTSPASPNYSFMQEQLVSEEVWVAWDHTARLADAFNERPDDFVAFAPPAGPAGRAFMPVVAGVAVPTTAPDMDASKALVAYMLKPETQIATLRATNFFPVVDVALPDDMPASVRLSGEAIAAATAASDAMPALLPVGLGDLGGQFNQVYIDTFERIILAGQDIPAVLDQQGDALAAIVEQAAAPCWAPDEPSDGPCPVD</sequence>
<evidence type="ECO:0000313" key="3">
    <source>
        <dbReference type="Proteomes" id="UP000291301"/>
    </source>
</evidence>
<keyword evidence="3" id="KW-1185">Reference proteome</keyword>
<proteinExistence type="predicted"/>
<dbReference type="AlphaFoldDB" id="A0A4V2MNC4"/>
<dbReference type="Gene3D" id="3.40.190.10">
    <property type="entry name" value="Periplasmic binding protein-like II"/>
    <property type="match status" value="1"/>
</dbReference>
<dbReference type="Pfam" id="PF01547">
    <property type="entry name" value="SBP_bac_1"/>
    <property type="match status" value="1"/>
</dbReference>